<feature type="region of interest" description="Disordered" evidence="1">
    <location>
        <begin position="1"/>
        <end position="36"/>
    </location>
</feature>
<organism evidence="2 3">
    <name type="scientific">Aquipuribacter hungaricus</name>
    <dbReference type="NCBI Taxonomy" id="545624"/>
    <lineage>
        <taxon>Bacteria</taxon>
        <taxon>Bacillati</taxon>
        <taxon>Actinomycetota</taxon>
        <taxon>Actinomycetes</taxon>
        <taxon>Micrococcales</taxon>
        <taxon>Intrasporangiaceae</taxon>
        <taxon>Aquipuribacter</taxon>
    </lineage>
</organism>
<sequence length="167" mass="17492">MDSPRPRPAPRPRPPSTAEHARPTGHAGPTEHAGTASLPEHESWALLRAAPVGRLAVVVDGAPDVFPVNHLVDHGTLVVRTAGGSKLAGALGQPVAFEVDGYDDASGEAWSVVVHGLASEVAQLHDAIDAFLLPSVSWHAGPKPHLLRVVPTRVTGHRFRRVATVGA</sequence>
<dbReference type="InterPro" id="IPR012349">
    <property type="entry name" value="Split_barrel_FMN-bd"/>
</dbReference>
<dbReference type="Gene3D" id="2.30.110.10">
    <property type="entry name" value="Electron Transport, Fmn-binding Protein, Chain A"/>
    <property type="match status" value="1"/>
</dbReference>
<comment type="caution">
    <text evidence="2">The sequence shown here is derived from an EMBL/GenBank/DDBJ whole genome shotgun (WGS) entry which is preliminary data.</text>
</comment>
<protein>
    <submittedName>
        <fullName evidence="2">Pyridoxamine 5'-phosphate oxidase family protein</fullName>
    </submittedName>
</protein>
<gene>
    <name evidence="2" type="ORF">ACFOLH_06345</name>
</gene>
<proteinExistence type="predicted"/>
<evidence type="ECO:0000256" key="1">
    <source>
        <dbReference type="SAM" id="MobiDB-lite"/>
    </source>
</evidence>
<keyword evidence="3" id="KW-1185">Reference proteome</keyword>
<evidence type="ECO:0000313" key="2">
    <source>
        <dbReference type="EMBL" id="MFC3687959.1"/>
    </source>
</evidence>
<dbReference type="RefSeq" id="WP_340295139.1">
    <property type="nucleotide sequence ID" value="NZ_JBBEOI010000211.1"/>
</dbReference>
<accession>A0ABV7WDS0</accession>
<evidence type="ECO:0000313" key="3">
    <source>
        <dbReference type="Proteomes" id="UP001595685"/>
    </source>
</evidence>
<reference evidence="3" key="1">
    <citation type="journal article" date="2019" name="Int. J. Syst. Evol. Microbiol.">
        <title>The Global Catalogue of Microorganisms (GCM) 10K type strain sequencing project: providing services to taxonomists for standard genome sequencing and annotation.</title>
        <authorList>
            <consortium name="The Broad Institute Genomics Platform"/>
            <consortium name="The Broad Institute Genome Sequencing Center for Infectious Disease"/>
            <person name="Wu L."/>
            <person name="Ma J."/>
        </authorList>
    </citation>
    <scope>NUCLEOTIDE SEQUENCE [LARGE SCALE GENOMIC DNA]</scope>
    <source>
        <strain evidence="3">NCAIM B.02333</strain>
    </source>
</reference>
<feature type="compositionally biased region" description="Pro residues" evidence="1">
    <location>
        <begin position="1"/>
        <end position="15"/>
    </location>
</feature>
<dbReference type="Proteomes" id="UP001595685">
    <property type="component" value="Unassembled WGS sequence"/>
</dbReference>
<name>A0ABV7WDS0_9MICO</name>
<dbReference type="SUPFAM" id="SSF50475">
    <property type="entry name" value="FMN-binding split barrel"/>
    <property type="match status" value="1"/>
</dbReference>
<dbReference type="InterPro" id="IPR024747">
    <property type="entry name" value="Pyridox_Oxase-rel"/>
</dbReference>
<dbReference type="EMBL" id="JBHRWW010000003">
    <property type="protein sequence ID" value="MFC3687959.1"/>
    <property type="molecule type" value="Genomic_DNA"/>
</dbReference>
<dbReference type="Pfam" id="PF12900">
    <property type="entry name" value="Pyridox_ox_2"/>
    <property type="match status" value="1"/>
</dbReference>